<dbReference type="RefSeq" id="XP_064667029.1">
    <property type="nucleotide sequence ID" value="XM_064809301.1"/>
</dbReference>
<reference evidence="1" key="2">
    <citation type="submission" date="2023-05" db="EMBL/GenBank/DDBJ databases">
        <authorList>
            <consortium name="Lawrence Berkeley National Laboratory"/>
            <person name="Steindorff A."/>
            <person name="Hensen N."/>
            <person name="Bonometti L."/>
            <person name="Westerberg I."/>
            <person name="Brannstrom I.O."/>
            <person name="Guillou S."/>
            <person name="Cros-Aarteil S."/>
            <person name="Calhoun S."/>
            <person name="Haridas S."/>
            <person name="Kuo A."/>
            <person name="Mondo S."/>
            <person name="Pangilinan J."/>
            <person name="Riley R."/>
            <person name="Labutti K."/>
            <person name="Andreopoulos B."/>
            <person name="Lipzen A."/>
            <person name="Chen C."/>
            <person name="Yanf M."/>
            <person name="Daum C."/>
            <person name="Ng V."/>
            <person name="Clum A."/>
            <person name="Ohm R."/>
            <person name="Martin F."/>
            <person name="Silar P."/>
            <person name="Natvig D."/>
            <person name="Lalanne C."/>
            <person name="Gautier V."/>
            <person name="Ament-Velasquez S.L."/>
            <person name="Kruys A."/>
            <person name="Hutchinson M.I."/>
            <person name="Powell A.J."/>
            <person name="Barry K."/>
            <person name="Miller A.N."/>
            <person name="Grigoriev I.V."/>
            <person name="Debuchy R."/>
            <person name="Gladieux P."/>
            <person name="Thoren M.H."/>
            <person name="Johannesson H."/>
        </authorList>
    </citation>
    <scope>NUCLEOTIDE SEQUENCE</scope>
    <source>
        <strain evidence="1">CBS 508.74</strain>
    </source>
</reference>
<name>A0AAN6QIL2_9PEZI</name>
<comment type="caution">
    <text evidence="1">The sequence shown here is derived from an EMBL/GenBank/DDBJ whole genome shotgun (WGS) entry which is preliminary data.</text>
</comment>
<dbReference type="Proteomes" id="UP001302812">
    <property type="component" value="Unassembled WGS sequence"/>
</dbReference>
<sequence length="160" mass="17741">MRDTTRYGKPDFREPADQIMAWQLRWAFSTQGAVRVDGLSRTNAKLRDSLVTFLNGNCPKLSQPFYNEEFIQGPAPIVLQRNEEAKFTNSHQACIVKNRPDRAGSVGCCDDAGKPAVPHAQLCAQKIMNAQLYVCSTVKCAEYCALQHQSSRISTLGSST</sequence>
<keyword evidence="2" id="KW-1185">Reference proteome</keyword>
<organism evidence="1 2">
    <name type="scientific">Canariomyces notabilis</name>
    <dbReference type="NCBI Taxonomy" id="2074819"/>
    <lineage>
        <taxon>Eukaryota</taxon>
        <taxon>Fungi</taxon>
        <taxon>Dikarya</taxon>
        <taxon>Ascomycota</taxon>
        <taxon>Pezizomycotina</taxon>
        <taxon>Sordariomycetes</taxon>
        <taxon>Sordariomycetidae</taxon>
        <taxon>Sordariales</taxon>
        <taxon>Chaetomiaceae</taxon>
        <taxon>Canariomyces</taxon>
    </lineage>
</organism>
<protein>
    <submittedName>
        <fullName evidence="1">Uncharacterized protein</fullName>
    </submittedName>
</protein>
<proteinExistence type="predicted"/>
<evidence type="ECO:0000313" key="1">
    <source>
        <dbReference type="EMBL" id="KAK4109459.1"/>
    </source>
</evidence>
<dbReference type="EMBL" id="MU853356">
    <property type="protein sequence ID" value="KAK4109459.1"/>
    <property type="molecule type" value="Genomic_DNA"/>
</dbReference>
<reference evidence="1" key="1">
    <citation type="journal article" date="2023" name="Mol. Phylogenet. Evol.">
        <title>Genome-scale phylogeny and comparative genomics of the fungal order Sordariales.</title>
        <authorList>
            <person name="Hensen N."/>
            <person name="Bonometti L."/>
            <person name="Westerberg I."/>
            <person name="Brannstrom I.O."/>
            <person name="Guillou S."/>
            <person name="Cros-Aarteil S."/>
            <person name="Calhoun S."/>
            <person name="Haridas S."/>
            <person name="Kuo A."/>
            <person name="Mondo S."/>
            <person name="Pangilinan J."/>
            <person name="Riley R."/>
            <person name="LaButti K."/>
            <person name="Andreopoulos B."/>
            <person name="Lipzen A."/>
            <person name="Chen C."/>
            <person name="Yan M."/>
            <person name="Daum C."/>
            <person name="Ng V."/>
            <person name="Clum A."/>
            <person name="Steindorff A."/>
            <person name="Ohm R.A."/>
            <person name="Martin F."/>
            <person name="Silar P."/>
            <person name="Natvig D.O."/>
            <person name="Lalanne C."/>
            <person name="Gautier V."/>
            <person name="Ament-Velasquez S.L."/>
            <person name="Kruys A."/>
            <person name="Hutchinson M.I."/>
            <person name="Powell A.J."/>
            <person name="Barry K."/>
            <person name="Miller A.N."/>
            <person name="Grigoriev I.V."/>
            <person name="Debuchy R."/>
            <person name="Gladieux P."/>
            <person name="Hiltunen Thoren M."/>
            <person name="Johannesson H."/>
        </authorList>
    </citation>
    <scope>NUCLEOTIDE SEQUENCE</scope>
    <source>
        <strain evidence="1">CBS 508.74</strain>
    </source>
</reference>
<dbReference type="AlphaFoldDB" id="A0AAN6QIL2"/>
<evidence type="ECO:0000313" key="2">
    <source>
        <dbReference type="Proteomes" id="UP001302812"/>
    </source>
</evidence>
<gene>
    <name evidence="1" type="ORF">N656DRAFT_340078</name>
</gene>
<dbReference type="GeneID" id="89933424"/>
<accession>A0AAN6QIL2</accession>